<dbReference type="InterPro" id="IPR036397">
    <property type="entry name" value="RNaseH_sf"/>
</dbReference>
<evidence type="ECO:0000313" key="2">
    <source>
        <dbReference type="EMBL" id="KAL0949789.1"/>
    </source>
</evidence>
<accession>A0ABR3J2B8</accession>
<reference evidence="3" key="1">
    <citation type="submission" date="2024-06" db="EMBL/GenBank/DDBJ databases">
        <title>Multi-omics analyses provide insights into the biosynthesis of the anticancer antibiotic pleurotin in Hohenbuehelia grisea.</title>
        <authorList>
            <person name="Weaver J.A."/>
            <person name="Alberti F."/>
        </authorList>
    </citation>
    <scope>NUCLEOTIDE SEQUENCE [LARGE SCALE GENOMIC DNA]</scope>
    <source>
        <strain evidence="3">T-177</strain>
    </source>
</reference>
<protein>
    <recommendedName>
        <fullName evidence="4">RNase H type-1 domain-containing protein</fullName>
    </recommendedName>
</protein>
<evidence type="ECO:0008006" key="4">
    <source>
        <dbReference type="Google" id="ProtNLM"/>
    </source>
</evidence>
<dbReference type="Proteomes" id="UP001556367">
    <property type="component" value="Unassembled WGS sequence"/>
</dbReference>
<evidence type="ECO:0000313" key="3">
    <source>
        <dbReference type="Proteomes" id="UP001556367"/>
    </source>
</evidence>
<dbReference type="Gene3D" id="3.30.420.10">
    <property type="entry name" value="Ribonuclease H-like superfamily/Ribonuclease H"/>
    <property type="match status" value="1"/>
</dbReference>
<evidence type="ECO:0000256" key="1">
    <source>
        <dbReference type="SAM" id="MobiDB-lite"/>
    </source>
</evidence>
<organism evidence="2 3">
    <name type="scientific">Hohenbuehelia grisea</name>
    <dbReference type="NCBI Taxonomy" id="104357"/>
    <lineage>
        <taxon>Eukaryota</taxon>
        <taxon>Fungi</taxon>
        <taxon>Dikarya</taxon>
        <taxon>Basidiomycota</taxon>
        <taxon>Agaricomycotina</taxon>
        <taxon>Agaricomycetes</taxon>
        <taxon>Agaricomycetidae</taxon>
        <taxon>Agaricales</taxon>
        <taxon>Pleurotineae</taxon>
        <taxon>Pleurotaceae</taxon>
        <taxon>Hohenbuehelia</taxon>
    </lineage>
</organism>
<dbReference type="SUPFAM" id="SSF53098">
    <property type="entry name" value="Ribonuclease H-like"/>
    <property type="match status" value="1"/>
</dbReference>
<sequence length="276" mass="30161">MYHLGEEISHRCLGLGPKADNYDGEMFALANAAKNLADTLETFPSITLIRLFADNTPAIDSIYETNPHPAQSASIIFRKHIDAALTAHATLRITLNWSPGHAGIKGNERADFRQNRNHPPTHDQLDTQLGPARSQIAGYARVGPPLGQPAARNQAAPPHAYPPSTRPNKFICEFTGSRALFSRTMQVVTGHGFSGEYYSRFVPTEPTACPCGEADPQTREHILIDCPRHEHAQGALRAASSDLSMDFLFGTMKGLTAVANFLHRCSAFRKSPHDPG</sequence>
<keyword evidence="3" id="KW-1185">Reference proteome</keyword>
<dbReference type="EMBL" id="JASNQZ010000012">
    <property type="protein sequence ID" value="KAL0949789.1"/>
    <property type="molecule type" value="Genomic_DNA"/>
</dbReference>
<gene>
    <name evidence="2" type="ORF">HGRIS_009827</name>
</gene>
<proteinExistence type="predicted"/>
<dbReference type="InterPro" id="IPR012337">
    <property type="entry name" value="RNaseH-like_sf"/>
</dbReference>
<comment type="caution">
    <text evidence="2">The sequence shown here is derived from an EMBL/GenBank/DDBJ whole genome shotgun (WGS) entry which is preliminary data.</text>
</comment>
<feature type="region of interest" description="Disordered" evidence="1">
    <location>
        <begin position="143"/>
        <end position="164"/>
    </location>
</feature>
<name>A0ABR3J2B8_9AGAR</name>